<gene>
    <name evidence="2" type="ORF">SAMN05518684_106114</name>
</gene>
<evidence type="ECO:0000256" key="1">
    <source>
        <dbReference type="SAM" id="MobiDB-lite"/>
    </source>
</evidence>
<accession>A0A1H9TUY9</accession>
<organism evidence="2 3">
    <name type="scientific">Salipaludibacillus aurantiacus</name>
    <dbReference type="NCBI Taxonomy" id="1601833"/>
    <lineage>
        <taxon>Bacteria</taxon>
        <taxon>Bacillati</taxon>
        <taxon>Bacillota</taxon>
        <taxon>Bacilli</taxon>
        <taxon>Bacillales</taxon>
        <taxon>Bacillaceae</taxon>
    </lineage>
</organism>
<feature type="compositionally biased region" description="Basic and acidic residues" evidence="1">
    <location>
        <begin position="1"/>
        <end position="13"/>
    </location>
</feature>
<proteinExistence type="predicted"/>
<keyword evidence="3" id="KW-1185">Reference proteome</keyword>
<sequence length="56" mass="6712">MENREKMLKEKLTHGKTKINKHQQNRQLKWLAVLLCIKGPPDRPRRQIIFYSVKIG</sequence>
<name>A0A1H9TUY9_9BACI</name>
<feature type="region of interest" description="Disordered" evidence="1">
    <location>
        <begin position="1"/>
        <end position="21"/>
    </location>
</feature>
<evidence type="ECO:0000313" key="2">
    <source>
        <dbReference type="EMBL" id="SES01170.1"/>
    </source>
</evidence>
<protein>
    <submittedName>
        <fullName evidence="2">Uncharacterized protein</fullName>
    </submittedName>
</protein>
<dbReference type="STRING" id="1601833.SAMN05518684_106114"/>
<dbReference type="AlphaFoldDB" id="A0A1H9TUY9"/>
<reference evidence="3" key="1">
    <citation type="submission" date="2016-10" db="EMBL/GenBank/DDBJ databases">
        <authorList>
            <person name="Varghese N."/>
            <person name="Submissions S."/>
        </authorList>
    </citation>
    <scope>NUCLEOTIDE SEQUENCE [LARGE SCALE GENOMIC DNA]</scope>
    <source>
        <strain evidence="3">S9</strain>
    </source>
</reference>
<dbReference type="EMBL" id="FOGT01000006">
    <property type="protein sequence ID" value="SES01170.1"/>
    <property type="molecule type" value="Genomic_DNA"/>
</dbReference>
<dbReference type="Proteomes" id="UP000198571">
    <property type="component" value="Unassembled WGS sequence"/>
</dbReference>
<evidence type="ECO:0000313" key="3">
    <source>
        <dbReference type="Proteomes" id="UP000198571"/>
    </source>
</evidence>